<evidence type="ECO:0008006" key="3">
    <source>
        <dbReference type="Google" id="ProtNLM"/>
    </source>
</evidence>
<keyword evidence="2" id="KW-1185">Reference proteome</keyword>
<name>A0AAD4WJY8_PRUDU</name>
<evidence type="ECO:0000313" key="2">
    <source>
        <dbReference type="Proteomes" id="UP001054821"/>
    </source>
</evidence>
<dbReference type="Proteomes" id="UP001054821">
    <property type="component" value="Chromosome 2"/>
</dbReference>
<proteinExistence type="predicted"/>
<reference evidence="1 2" key="1">
    <citation type="journal article" date="2022" name="G3 (Bethesda)">
        <title>Whole-genome sequence and methylome profiling of the almond [Prunus dulcis (Mill.) D.A. Webb] cultivar 'Nonpareil'.</title>
        <authorList>
            <person name="D'Amico-Willman K.M."/>
            <person name="Ouma W.Z."/>
            <person name="Meulia T."/>
            <person name="Sideli G.M."/>
            <person name="Gradziel T.M."/>
            <person name="Fresnedo-Ramirez J."/>
        </authorList>
    </citation>
    <scope>NUCLEOTIDE SEQUENCE [LARGE SCALE GENOMIC DNA]</scope>
    <source>
        <strain evidence="1">Clone GOH B32 T37-40</strain>
    </source>
</reference>
<protein>
    <recommendedName>
        <fullName evidence="3">DDE Tnp4 domain-containing protein</fullName>
    </recommendedName>
</protein>
<accession>A0AAD4WJY8</accession>
<dbReference type="EMBL" id="JAJFAZ020000002">
    <property type="protein sequence ID" value="KAI5344503.1"/>
    <property type="molecule type" value="Genomic_DNA"/>
</dbReference>
<organism evidence="1 2">
    <name type="scientific">Prunus dulcis</name>
    <name type="common">Almond</name>
    <name type="synonym">Amygdalus dulcis</name>
    <dbReference type="NCBI Taxonomy" id="3755"/>
    <lineage>
        <taxon>Eukaryota</taxon>
        <taxon>Viridiplantae</taxon>
        <taxon>Streptophyta</taxon>
        <taxon>Embryophyta</taxon>
        <taxon>Tracheophyta</taxon>
        <taxon>Spermatophyta</taxon>
        <taxon>Magnoliopsida</taxon>
        <taxon>eudicotyledons</taxon>
        <taxon>Gunneridae</taxon>
        <taxon>Pentapetalae</taxon>
        <taxon>rosids</taxon>
        <taxon>fabids</taxon>
        <taxon>Rosales</taxon>
        <taxon>Rosaceae</taxon>
        <taxon>Amygdaloideae</taxon>
        <taxon>Amygdaleae</taxon>
        <taxon>Prunus</taxon>
    </lineage>
</organism>
<comment type="caution">
    <text evidence="1">The sequence shown here is derived from an EMBL/GenBank/DDBJ whole genome shotgun (WGS) entry which is preliminary data.</text>
</comment>
<gene>
    <name evidence="1" type="ORF">L3X38_012380</name>
</gene>
<sequence length="142" mass="16033">MMFTFVYTGWEVTANDSRVFTDAVLRPENEFPFPKEGCYYVVDAGYIDMPEFLAPYRVSQGLLLDLSNFGLVRWQVSIHQIIDDGVLPAGVLVNLHGIDRLYFFNAWSVKVFAEMKRLSWVSSADPRLASVSAYAFSAQGTC</sequence>
<evidence type="ECO:0000313" key="1">
    <source>
        <dbReference type="EMBL" id="KAI5344503.1"/>
    </source>
</evidence>
<dbReference type="AlphaFoldDB" id="A0AAD4WJY8"/>